<evidence type="ECO:0000256" key="2">
    <source>
        <dbReference type="SAM" id="MobiDB-lite"/>
    </source>
</evidence>
<dbReference type="Proteomes" id="UP000708208">
    <property type="component" value="Unassembled WGS sequence"/>
</dbReference>
<protein>
    <recommendedName>
        <fullName evidence="3">CCHC-type domain-containing protein</fullName>
    </recommendedName>
</protein>
<feature type="region of interest" description="Disordered" evidence="2">
    <location>
        <begin position="207"/>
        <end position="278"/>
    </location>
</feature>
<evidence type="ECO:0000313" key="4">
    <source>
        <dbReference type="EMBL" id="CAG7717828.1"/>
    </source>
</evidence>
<dbReference type="InterPro" id="IPR001878">
    <property type="entry name" value="Znf_CCHC"/>
</dbReference>
<dbReference type="GO" id="GO:0003676">
    <property type="term" value="F:nucleic acid binding"/>
    <property type="evidence" value="ECO:0007669"/>
    <property type="project" value="InterPro"/>
</dbReference>
<dbReference type="SMART" id="SM00343">
    <property type="entry name" value="ZnF_C2HC"/>
    <property type="match status" value="2"/>
</dbReference>
<keyword evidence="1" id="KW-0863">Zinc-finger</keyword>
<feature type="domain" description="CCHC-type" evidence="3">
    <location>
        <begin position="284"/>
        <end position="298"/>
    </location>
</feature>
<dbReference type="OrthoDB" id="6775539at2759"/>
<organism evidence="4 5">
    <name type="scientific">Allacma fusca</name>
    <dbReference type="NCBI Taxonomy" id="39272"/>
    <lineage>
        <taxon>Eukaryota</taxon>
        <taxon>Metazoa</taxon>
        <taxon>Ecdysozoa</taxon>
        <taxon>Arthropoda</taxon>
        <taxon>Hexapoda</taxon>
        <taxon>Collembola</taxon>
        <taxon>Symphypleona</taxon>
        <taxon>Sminthuridae</taxon>
        <taxon>Allacma</taxon>
    </lineage>
</organism>
<feature type="compositionally biased region" description="Low complexity" evidence="2">
    <location>
        <begin position="254"/>
        <end position="278"/>
    </location>
</feature>
<feature type="domain" description="CCHC-type" evidence="3">
    <location>
        <begin position="303"/>
        <end position="316"/>
    </location>
</feature>
<dbReference type="AlphaFoldDB" id="A0A8J2NQC7"/>
<dbReference type="EMBL" id="CAJVCH010048949">
    <property type="protein sequence ID" value="CAG7717828.1"/>
    <property type="molecule type" value="Genomic_DNA"/>
</dbReference>
<dbReference type="Pfam" id="PF14223">
    <property type="entry name" value="Retrotran_gag_2"/>
    <property type="match status" value="1"/>
</dbReference>
<gene>
    <name evidence="4" type="ORF">AFUS01_LOCUS7265</name>
</gene>
<dbReference type="PROSITE" id="PS50158">
    <property type="entry name" value="ZF_CCHC"/>
    <property type="match status" value="2"/>
</dbReference>
<proteinExistence type="predicted"/>
<keyword evidence="1" id="KW-0862">Zinc</keyword>
<comment type="caution">
    <text evidence="4">The sequence shown here is derived from an EMBL/GenBank/DDBJ whole genome shotgun (WGS) entry which is preliminary data.</text>
</comment>
<evidence type="ECO:0000259" key="3">
    <source>
        <dbReference type="PROSITE" id="PS50158"/>
    </source>
</evidence>
<dbReference type="PANTHER" id="PTHR47481">
    <property type="match status" value="1"/>
</dbReference>
<keyword evidence="1" id="KW-0479">Metal-binding</keyword>
<dbReference type="GO" id="GO:0008270">
    <property type="term" value="F:zinc ion binding"/>
    <property type="evidence" value="ECO:0007669"/>
    <property type="project" value="UniProtKB-KW"/>
</dbReference>
<reference evidence="4" key="1">
    <citation type="submission" date="2021-06" db="EMBL/GenBank/DDBJ databases">
        <authorList>
            <person name="Hodson N. C."/>
            <person name="Mongue J. A."/>
            <person name="Jaron S. K."/>
        </authorList>
    </citation>
    <scope>NUCLEOTIDE SEQUENCE</scope>
</reference>
<feature type="compositionally biased region" description="Polar residues" evidence="2">
    <location>
        <begin position="230"/>
        <end position="253"/>
    </location>
</feature>
<keyword evidence="5" id="KW-1185">Reference proteome</keyword>
<evidence type="ECO:0000313" key="5">
    <source>
        <dbReference type="Proteomes" id="UP000708208"/>
    </source>
</evidence>
<name>A0A8J2NQC7_9HEXA</name>
<dbReference type="Pfam" id="PF00098">
    <property type="entry name" value="zf-CCHC"/>
    <property type="match status" value="2"/>
</dbReference>
<evidence type="ECO:0000256" key="1">
    <source>
        <dbReference type="PROSITE-ProRule" id="PRU00047"/>
    </source>
</evidence>
<dbReference type="PANTHER" id="PTHR47481:SF31">
    <property type="entry name" value="OS01G0873500 PROTEIN"/>
    <property type="match status" value="1"/>
</dbReference>
<feature type="non-terminal residue" evidence="4">
    <location>
        <position position="483"/>
    </location>
</feature>
<sequence length="483" mass="55575">MTKEDNFFNLNNEVVFRGKDYHAWKFRLNSILEAKSVEHVLTEKCPTDEEKKKAWDKCEKTARAIIIQLLSNDQLSIIQGTKTSKEIIEKLDGMYLEKGMFGKYYLKKQVLNMKMKPDENLKTHLVKFENLIRTMQTGSEEIKEDDKICYLFMSLPDKYENYIESLEGASETGKMTYDYVVRKLKNFNEKKNAGKEENGENSAVFLTNSQSNQGRGQNRGRGRSFHGVRGSNNFQNRNFSNGAENSNFPNGAENSNNFPRNQNNFNSRGRSNFRGRGQNQSVQCHNCGKFGHFKSECKTDKQCFNCKKFGHLKSECYFLDRNSNAGGSSQNQSQNKREEVLFYSNTEVEEPMALTSSSSSNKIKFYLDSGCSEHMVNDDKYFSSMTVLQSPININVAKDKQQLSASKLEDNGFTIVFANKRALIKKFDKIYCTAERKGRMYELIFETYLPDIIQANVTDAVAIDIHKKFAHLNFDSLKELFEK</sequence>
<accession>A0A8J2NQC7</accession>